<dbReference type="EMBL" id="CYXR01000003">
    <property type="protein sequence ID" value="CUM78085.1"/>
    <property type="molecule type" value="Genomic_DNA"/>
</dbReference>
<dbReference type="InterPro" id="IPR050090">
    <property type="entry name" value="Tyrosine_recombinase_XerCD"/>
</dbReference>
<dbReference type="InterPro" id="IPR013762">
    <property type="entry name" value="Integrase-like_cat_sf"/>
</dbReference>
<evidence type="ECO:0000259" key="4">
    <source>
        <dbReference type="PROSITE" id="PS51898"/>
    </source>
</evidence>
<dbReference type="GO" id="GO:0003677">
    <property type="term" value="F:DNA binding"/>
    <property type="evidence" value="ECO:0007669"/>
    <property type="project" value="UniProtKB-KW"/>
</dbReference>
<protein>
    <submittedName>
        <fullName evidence="5">Site-specific tyrosine recombinase XerC</fullName>
    </submittedName>
</protein>
<dbReference type="PANTHER" id="PTHR30349">
    <property type="entry name" value="PHAGE INTEGRASE-RELATED"/>
    <property type="match status" value="1"/>
</dbReference>
<accession>A0A173RJY0</accession>
<evidence type="ECO:0000256" key="3">
    <source>
        <dbReference type="ARBA" id="ARBA00023172"/>
    </source>
</evidence>
<organism evidence="5 6">
    <name type="scientific">Coprococcus comes</name>
    <dbReference type="NCBI Taxonomy" id="410072"/>
    <lineage>
        <taxon>Bacteria</taxon>
        <taxon>Bacillati</taxon>
        <taxon>Bacillota</taxon>
        <taxon>Clostridia</taxon>
        <taxon>Lachnospirales</taxon>
        <taxon>Lachnospiraceae</taxon>
        <taxon>Coprococcus</taxon>
    </lineage>
</organism>
<dbReference type="PANTHER" id="PTHR30349:SF41">
    <property type="entry name" value="INTEGRASE_RECOMBINASE PROTEIN MJ0367-RELATED"/>
    <property type="match status" value="1"/>
</dbReference>
<dbReference type="Proteomes" id="UP000095727">
    <property type="component" value="Unassembled WGS sequence"/>
</dbReference>
<proteinExistence type="inferred from homology"/>
<evidence type="ECO:0000256" key="2">
    <source>
        <dbReference type="ARBA" id="ARBA00023125"/>
    </source>
</evidence>
<comment type="similarity">
    <text evidence="1">Belongs to the 'phage' integrase family.</text>
</comment>
<gene>
    <name evidence="5" type="ORF">ERS852574_00691</name>
</gene>
<reference evidence="5 6" key="1">
    <citation type="submission" date="2015-09" db="EMBL/GenBank/DDBJ databases">
        <authorList>
            <consortium name="Pathogen Informatics"/>
        </authorList>
    </citation>
    <scope>NUCLEOTIDE SEQUENCE [LARGE SCALE GENOMIC DNA]</scope>
    <source>
        <strain evidence="5 6">2789STDY5834962</strain>
    </source>
</reference>
<dbReference type="InterPro" id="IPR011010">
    <property type="entry name" value="DNA_brk_join_enz"/>
</dbReference>
<evidence type="ECO:0000313" key="5">
    <source>
        <dbReference type="EMBL" id="CUM78085.1"/>
    </source>
</evidence>
<dbReference type="CDD" id="cd00397">
    <property type="entry name" value="DNA_BRE_C"/>
    <property type="match status" value="1"/>
</dbReference>
<name>A0A173RJY0_9FIRM</name>
<dbReference type="Gene3D" id="1.10.443.10">
    <property type="entry name" value="Intergrase catalytic core"/>
    <property type="match status" value="1"/>
</dbReference>
<keyword evidence="2" id="KW-0238">DNA-binding</keyword>
<dbReference type="GO" id="GO:0006310">
    <property type="term" value="P:DNA recombination"/>
    <property type="evidence" value="ECO:0007669"/>
    <property type="project" value="UniProtKB-KW"/>
</dbReference>
<dbReference type="PROSITE" id="PS51898">
    <property type="entry name" value="TYR_RECOMBINASE"/>
    <property type="match status" value="1"/>
</dbReference>
<dbReference type="AlphaFoldDB" id="A0A173RJY0"/>
<feature type="domain" description="Tyr recombinase" evidence="4">
    <location>
        <begin position="383"/>
        <end position="564"/>
    </location>
</feature>
<keyword evidence="3" id="KW-0233">DNA recombination</keyword>
<evidence type="ECO:0000256" key="1">
    <source>
        <dbReference type="ARBA" id="ARBA00008857"/>
    </source>
</evidence>
<dbReference type="Pfam" id="PF00589">
    <property type="entry name" value="Phage_integrase"/>
    <property type="match status" value="1"/>
</dbReference>
<dbReference type="RefSeq" id="WP_055155792.1">
    <property type="nucleotide sequence ID" value="NZ_CYXR01000003.1"/>
</dbReference>
<dbReference type="SUPFAM" id="SSF56349">
    <property type="entry name" value="DNA breaking-rejoining enzymes"/>
    <property type="match status" value="1"/>
</dbReference>
<sequence>MPARRVFAWEPEEQWTSSEEREKKIEELSRELDESMDSNSGKGCLKAYLVKNEVWHIADIDYELRVDYKKYLKSTYSDSVVRSYLRGMDKAKLYAIRKHANTLKGKQEIAKNTDLIQELLFLPYHPNPAIAERYDCKVAIDKLVWDFRVNGSELCKRQLLEIIEDVVLRDIMLRECTMRLNGLKVVYQFCMQEHIEDLRYITQVQADKLEKYADTAYAKELAERELRECQKYLFCHAKNILWDSTVWYLERLHLEQYRVNPSNPVKKFSFMGIEKRENREILQEYMKYCLGVTHLAMSGIQAEFYRILAFAMWMEKETAMELKLASETEIKKYFQTIELKEASYFNDIVIAIYQLYEYLQTKEIIDRIPFRYEYYLKKEIHCHNNRSVEMEIYERILRELKNFPEIPRLILLHSMLIGLRISEVCTLKGDAYSWQGRDAWIQVYQMKMRTYKRVPIPDVLYKIMKRYLEKYHIGSEDYVFQNKRGGAYQYGSFKWQMKELFNKRQDIFKGYDFKSHDFRHTIATLLYDDEVPLQSIRDYLGHDYEEMTQQYVDFMPKKISAANQEFFKKGENSLASGIKKCKRGK</sequence>
<dbReference type="InterPro" id="IPR002104">
    <property type="entry name" value="Integrase_catalytic"/>
</dbReference>
<evidence type="ECO:0000313" key="6">
    <source>
        <dbReference type="Proteomes" id="UP000095727"/>
    </source>
</evidence>
<dbReference type="GO" id="GO:0015074">
    <property type="term" value="P:DNA integration"/>
    <property type="evidence" value="ECO:0007669"/>
    <property type="project" value="InterPro"/>
</dbReference>